<evidence type="ECO:0000313" key="1">
    <source>
        <dbReference type="EMBL" id="KAL2736029.1"/>
    </source>
</evidence>
<organism evidence="1 2">
    <name type="scientific">Vespula maculifrons</name>
    <name type="common">Eastern yellow jacket</name>
    <name type="synonym">Wasp</name>
    <dbReference type="NCBI Taxonomy" id="7453"/>
    <lineage>
        <taxon>Eukaryota</taxon>
        <taxon>Metazoa</taxon>
        <taxon>Ecdysozoa</taxon>
        <taxon>Arthropoda</taxon>
        <taxon>Hexapoda</taxon>
        <taxon>Insecta</taxon>
        <taxon>Pterygota</taxon>
        <taxon>Neoptera</taxon>
        <taxon>Endopterygota</taxon>
        <taxon>Hymenoptera</taxon>
        <taxon>Apocrita</taxon>
        <taxon>Aculeata</taxon>
        <taxon>Vespoidea</taxon>
        <taxon>Vespidae</taxon>
        <taxon>Vespinae</taxon>
        <taxon>Vespula</taxon>
    </lineage>
</organism>
<keyword evidence="2" id="KW-1185">Reference proteome</keyword>
<name>A0ABD2BTB9_VESMC</name>
<sequence length="136" mass="15523">MKSGFGPISMAIDVNETDHNCLIMQYEEYLLLPVTKSNILSTQYPSSHSNVKGMWYIESCRSLDKCFVNKSNCIRKYEEENQRFKKNAAGFSACGLDVPFHGRVRRVAYCQEQTSGLEEERNELDGIRGTKKGKVQ</sequence>
<dbReference type="EMBL" id="JAYRBN010000066">
    <property type="protein sequence ID" value="KAL2736029.1"/>
    <property type="molecule type" value="Genomic_DNA"/>
</dbReference>
<proteinExistence type="predicted"/>
<protein>
    <submittedName>
        <fullName evidence="1">Uncharacterized protein</fullName>
    </submittedName>
</protein>
<dbReference type="AlphaFoldDB" id="A0ABD2BTB9"/>
<accession>A0ABD2BTB9</accession>
<evidence type="ECO:0000313" key="2">
    <source>
        <dbReference type="Proteomes" id="UP001607303"/>
    </source>
</evidence>
<reference evidence="1 2" key="1">
    <citation type="journal article" date="2024" name="Ann. Entomol. Soc. Am.">
        <title>Genomic analyses of the southern and eastern yellowjacket wasps (Hymenoptera: Vespidae) reveal evolutionary signatures of social life.</title>
        <authorList>
            <person name="Catto M.A."/>
            <person name="Caine P.B."/>
            <person name="Orr S.E."/>
            <person name="Hunt B.G."/>
            <person name="Goodisman M.A.D."/>
        </authorList>
    </citation>
    <scope>NUCLEOTIDE SEQUENCE [LARGE SCALE GENOMIC DNA]</scope>
    <source>
        <strain evidence="1">232</strain>
        <tissue evidence="1">Head and thorax</tissue>
    </source>
</reference>
<gene>
    <name evidence="1" type="ORF">V1477_012538</name>
</gene>
<comment type="caution">
    <text evidence="1">The sequence shown here is derived from an EMBL/GenBank/DDBJ whole genome shotgun (WGS) entry which is preliminary data.</text>
</comment>
<dbReference type="Proteomes" id="UP001607303">
    <property type="component" value="Unassembled WGS sequence"/>
</dbReference>